<proteinExistence type="inferred from homology"/>
<name>A0ABV6MTW7_9PSEU</name>
<evidence type="ECO:0000313" key="9">
    <source>
        <dbReference type="Proteomes" id="UP001589810"/>
    </source>
</evidence>
<evidence type="ECO:0000256" key="3">
    <source>
        <dbReference type="ARBA" id="ARBA00023125"/>
    </source>
</evidence>
<gene>
    <name evidence="8" type="ORF">ACFFH7_19635</name>
</gene>
<evidence type="ECO:0000256" key="6">
    <source>
        <dbReference type="PROSITE-ProRule" id="PRU01091"/>
    </source>
</evidence>
<dbReference type="InterPro" id="IPR019734">
    <property type="entry name" value="TPR_rpt"/>
</dbReference>
<feature type="DNA-binding region" description="OmpR/PhoB-type" evidence="6">
    <location>
        <begin position="1"/>
        <end position="93"/>
    </location>
</feature>
<sequence length="1076" mass="114709">MRMRFRLLGPVELVPEDGEPVPVRAGKHRIVLATLLLYTGRTVGAQELIDNLWDEDPPDGARTTLRAYVMRLRQAVGVPELITTVTDGYRVDVPAEDVDAGRFDLLLAQARTAQPARAIELLTAALELWRGPALADVPSPRLRQHEAAALDERRLVAAELRLDAQLSLGRHHELITELRALTTANPLRERFWAQLMLALYRSDRQAEALTIYHQVRRLLADELAVEPGAELRDLHQAILVSDAKLAPPQPSISAQAPVFRMPAHGSEFVGRETELARLKALLAPAELDLAVPVVTLSGPAGVGKTALAVRAATDLRARFPDGQLFVHLRGQAPAHPLTPAEVLPRLLRALGVVPHQIPADEDEQISLYRSQLAGKRMLLVLDNAVTPDQVRPLLPGEPGCAVLITSRNALRGLIVLQGASPLSLDVLAAKDSRALLAALLGERMVRAEPAAVAELATLCAHLPMALRIAAGSIIDGPVTDYVRRLRKGSLMNALDVEEDEEAAVHATFDLAYEMLPAAAARMLRLLGAAPILEFGMLATASLSVLDHDDAEAALDVLDRTHLIDQHTPGRYHLPDSVRRYATGLAEPGERDPALARLRDSFLHTAAQAVRSLSLAPPFDIGLPEPVDGAVICRTTDRDLVTKFLDDERATMVALVRDATDAGLPMGWQLAVVISRYLVTNRHSVDAVATAQAGRRVAAQLGDAFGEAAANYCLATAHAALGQTRPALDHLEQAVELFRQTGSTAGEAAALSALAATHAELGVTERAAPNATDALSLARAAGATETEAKTLSRLGYIYFDLGHFDESVAFLEQALDGYRQIASPAGEALVRNNMANSYRELGRYADAIAQMTESLRVRRELGGEDEFDVLDTCAGVHLDMGRHELARREAEESHALAVRAGARGATVNALNTLGAIELATGGPESAVRRHGEALQLSRGVGFGSGELQSQLGLARAKLALGEPASALAHARQALDIGDAATMRCAEAATLHVIAEIQLASGESGPAVDRAEAAAALAARTGQRLVEGRALLTAGRGRRAQGATAAARQAWERAAQVLGPLGVPEAGEAVDLLRGDGV</sequence>
<dbReference type="Proteomes" id="UP001589810">
    <property type="component" value="Unassembled WGS sequence"/>
</dbReference>
<dbReference type="InterPro" id="IPR001867">
    <property type="entry name" value="OmpR/PhoB-type_DNA-bd"/>
</dbReference>
<dbReference type="PROSITE" id="PS50005">
    <property type="entry name" value="TPR"/>
    <property type="match status" value="1"/>
</dbReference>
<evidence type="ECO:0000256" key="5">
    <source>
        <dbReference type="PROSITE-ProRule" id="PRU00339"/>
    </source>
</evidence>
<dbReference type="Gene3D" id="1.25.40.10">
    <property type="entry name" value="Tetratricopeptide repeat domain"/>
    <property type="match status" value="3"/>
</dbReference>
<dbReference type="SUPFAM" id="SSF52540">
    <property type="entry name" value="P-loop containing nucleoside triphosphate hydrolases"/>
    <property type="match status" value="1"/>
</dbReference>
<dbReference type="SMART" id="SM00028">
    <property type="entry name" value="TPR"/>
    <property type="match status" value="6"/>
</dbReference>
<feature type="domain" description="OmpR/PhoB-type" evidence="7">
    <location>
        <begin position="1"/>
        <end position="93"/>
    </location>
</feature>
<dbReference type="Gene3D" id="1.10.10.10">
    <property type="entry name" value="Winged helix-like DNA-binding domain superfamily/Winged helix DNA-binding domain"/>
    <property type="match status" value="1"/>
</dbReference>
<dbReference type="PANTHER" id="PTHR35807">
    <property type="entry name" value="TRANSCRIPTIONAL REGULATOR REDD-RELATED"/>
    <property type="match status" value="1"/>
</dbReference>
<evidence type="ECO:0000256" key="1">
    <source>
        <dbReference type="ARBA" id="ARBA00005820"/>
    </source>
</evidence>
<keyword evidence="2" id="KW-0805">Transcription regulation</keyword>
<keyword evidence="4" id="KW-0804">Transcription</keyword>
<dbReference type="InterPro" id="IPR005158">
    <property type="entry name" value="BTAD"/>
</dbReference>
<dbReference type="SMART" id="SM01043">
    <property type="entry name" value="BTAD"/>
    <property type="match status" value="1"/>
</dbReference>
<evidence type="ECO:0000259" key="7">
    <source>
        <dbReference type="PROSITE" id="PS51755"/>
    </source>
</evidence>
<comment type="similarity">
    <text evidence="1">Belongs to the AfsR/DnrI/RedD regulatory family.</text>
</comment>
<keyword evidence="3 6" id="KW-0238">DNA-binding</keyword>
<feature type="repeat" description="TPR" evidence="5">
    <location>
        <begin position="787"/>
        <end position="820"/>
    </location>
</feature>
<dbReference type="InterPro" id="IPR016032">
    <property type="entry name" value="Sig_transdc_resp-reg_C-effctor"/>
</dbReference>
<protein>
    <submittedName>
        <fullName evidence="8">BTAD domain-containing putative transcriptional regulator</fullName>
    </submittedName>
</protein>
<dbReference type="PANTHER" id="PTHR35807:SF1">
    <property type="entry name" value="TRANSCRIPTIONAL REGULATOR REDD"/>
    <property type="match status" value="1"/>
</dbReference>
<reference evidence="8 9" key="1">
    <citation type="submission" date="2024-09" db="EMBL/GenBank/DDBJ databases">
        <authorList>
            <person name="Sun Q."/>
            <person name="Mori K."/>
        </authorList>
    </citation>
    <scope>NUCLEOTIDE SEQUENCE [LARGE SCALE GENOMIC DNA]</scope>
    <source>
        <strain evidence="8 9">TBRC 1432</strain>
    </source>
</reference>
<dbReference type="EMBL" id="JBHLUD010000007">
    <property type="protein sequence ID" value="MFC0543725.1"/>
    <property type="molecule type" value="Genomic_DNA"/>
</dbReference>
<dbReference type="Pfam" id="PF13424">
    <property type="entry name" value="TPR_12"/>
    <property type="match status" value="2"/>
</dbReference>
<accession>A0ABV6MTW7</accession>
<dbReference type="Pfam" id="PF03704">
    <property type="entry name" value="BTAD"/>
    <property type="match status" value="1"/>
</dbReference>
<dbReference type="Pfam" id="PF00486">
    <property type="entry name" value="Trans_reg_C"/>
    <property type="match status" value="1"/>
</dbReference>
<comment type="caution">
    <text evidence="8">The sequence shown here is derived from an EMBL/GenBank/DDBJ whole genome shotgun (WGS) entry which is preliminary data.</text>
</comment>
<organism evidence="8 9">
    <name type="scientific">Kutzneria chonburiensis</name>
    <dbReference type="NCBI Taxonomy" id="1483604"/>
    <lineage>
        <taxon>Bacteria</taxon>
        <taxon>Bacillati</taxon>
        <taxon>Actinomycetota</taxon>
        <taxon>Actinomycetes</taxon>
        <taxon>Pseudonocardiales</taxon>
        <taxon>Pseudonocardiaceae</taxon>
        <taxon>Kutzneria</taxon>
    </lineage>
</organism>
<dbReference type="CDD" id="cd15831">
    <property type="entry name" value="BTAD"/>
    <property type="match status" value="1"/>
</dbReference>
<dbReference type="Gene3D" id="3.40.50.300">
    <property type="entry name" value="P-loop containing nucleotide triphosphate hydrolases"/>
    <property type="match status" value="1"/>
</dbReference>
<evidence type="ECO:0000256" key="4">
    <source>
        <dbReference type="ARBA" id="ARBA00023163"/>
    </source>
</evidence>
<dbReference type="PRINTS" id="PR00364">
    <property type="entry name" value="DISEASERSIST"/>
</dbReference>
<dbReference type="InterPro" id="IPR011990">
    <property type="entry name" value="TPR-like_helical_dom_sf"/>
</dbReference>
<dbReference type="SUPFAM" id="SSF48452">
    <property type="entry name" value="TPR-like"/>
    <property type="match status" value="3"/>
</dbReference>
<keyword evidence="9" id="KW-1185">Reference proteome</keyword>
<dbReference type="InterPro" id="IPR041664">
    <property type="entry name" value="AAA_16"/>
</dbReference>
<dbReference type="RefSeq" id="WP_273935216.1">
    <property type="nucleotide sequence ID" value="NZ_CP097263.1"/>
</dbReference>
<dbReference type="SMART" id="SM00862">
    <property type="entry name" value="Trans_reg_C"/>
    <property type="match status" value="1"/>
</dbReference>
<keyword evidence="5" id="KW-0802">TPR repeat</keyword>
<dbReference type="Pfam" id="PF13191">
    <property type="entry name" value="AAA_16"/>
    <property type="match status" value="1"/>
</dbReference>
<dbReference type="PROSITE" id="PS51755">
    <property type="entry name" value="OMPR_PHOB"/>
    <property type="match status" value="1"/>
</dbReference>
<evidence type="ECO:0000256" key="2">
    <source>
        <dbReference type="ARBA" id="ARBA00023015"/>
    </source>
</evidence>
<evidence type="ECO:0000313" key="8">
    <source>
        <dbReference type="EMBL" id="MFC0543725.1"/>
    </source>
</evidence>
<dbReference type="SUPFAM" id="SSF46894">
    <property type="entry name" value="C-terminal effector domain of the bipartite response regulators"/>
    <property type="match status" value="1"/>
</dbReference>
<dbReference type="InterPro" id="IPR051677">
    <property type="entry name" value="AfsR-DnrI-RedD_regulator"/>
</dbReference>
<dbReference type="InterPro" id="IPR036388">
    <property type="entry name" value="WH-like_DNA-bd_sf"/>
</dbReference>
<dbReference type="InterPro" id="IPR027417">
    <property type="entry name" value="P-loop_NTPase"/>
</dbReference>